<evidence type="ECO:0000313" key="1">
    <source>
        <dbReference type="EMBL" id="NYG97709.1"/>
    </source>
</evidence>
<accession>A0A852YIU9</accession>
<sequence length="45" mass="5297">MQKILELQTVAVEEEADMNEAQFSWASFDHCSAWTSSWESRNHCY</sequence>
<protein>
    <submittedName>
        <fullName evidence="1">Uncharacterized protein</fullName>
    </submittedName>
</protein>
<gene>
    <name evidence="1" type="ORF">BJ979_000335</name>
</gene>
<proteinExistence type="predicted"/>
<name>A0A852YIU9_9MICO</name>
<dbReference type="AlphaFoldDB" id="A0A852YIU9"/>
<evidence type="ECO:0000313" key="2">
    <source>
        <dbReference type="Proteomes" id="UP000553888"/>
    </source>
</evidence>
<keyword evidence="2" id="KW-1185">Reference proteome</keyword>
<dbReference type="Proteomes" id="UP000553888">
    <property type="component" value="Unassembled WGS sequence"/>
</dbReference>
<dbReference type="EMBL" id="JACBZY010000001">
    <property type="protein sequence ID" value="NYG97709.1"/>
    <property type="molecule type" value="Genomic_DNA"/>
</dbReference>
<dbReference type="RefSeq" id="WP_179564573.1">
    <property type="nucleotide sequence ID" value="NZ_JACBZY010000001.1"/>
</dbReference>
<reference evidence="1 2" key="1">
    <citation type="submission" date="2020-07" db="EMBL/GenBank/DDBJ databases">
        <title>Sequencing the genomes of 1000 actinobacteria strains.</title>
        <authorList>
            <person name="Klenk H.-P."/>
        </authorList>
    </citation>
    <scope>NUCLEOTIDE SEQUENCE [LARGE SCALE GENOMIC DNA]</scope>
    <source>
        <strain evidence="1 2">DSM 23141</strain>
    </source>
</reference>
<comment type="caution">
    <text evidence="1">The sequence shown here is derived from an EMBL/GenBank/DDBJ whole genome shotgun (WGS) entry which is preliminary data.</text>
</comment>
<organism evidence="1 2">
    <name type="scientific">Schumannella luteola</name>
    <dbReference type="NCBI Taxonomy" id="472059"/>
    <lineage>
        <taxon>Bacteria</taxon>
        <taxon>Bacillati</taxon>
        <taxon>Actinomycetota</taxon>
        <taxon>Actinomycetes</taxon>
        <taxon>Micrococcales</taxon>
        <taxon>Microbacteriaceae</taxon>
        <taxon>Schumannella</taxon>
    </lineage>
</organism>